<name>A0A1G7HAP9_9PROT</name>
<evidence type="ECO:0000313" key="3">
    <source>
        <dbReference type="Proteomes" id="UP000199412"/>
    </source>
</evidence>
<dbReference type="Pfam" id="PF13646">
    <property type="entry name" value="HEAT_2"/>
    <property type="match status" value="1"/>
</dbReference>
<protein>
    <submittedName>
        <fullName evidence="2">HEAT repeat-containing protein</fullName>
    </submittedName>
</protein>
<feature type="compositionally biased region" description="Basic and acidic residues" evidence="1">
    <location>
        <begin position="25"/>
        <end position="36"/>
    </location>
</feature>
<accession>A0A1G7HAP9</accession>
<dbReference type="SUPFAM" id="SSF48371">
    <property type="entry name" value="ARM repeat"/>
    <property type="match status" value="1"/>
</dbReference>
<dbReference type="Proteomes" id="UP000199412">
    <property type="component" value="Unassembled WGS sequence"/>
</dbReference>
<evidence type="ECO:0000256" key="1">
    <source>
        <dbReference type="SAM" id="MobiDB-lite"/>
    </source>
</evidence>
<dbReference type="STRING" id="69960.SAMN05421720_11922"/>
<keyword evidence="3" id="KW-1185">Reference proteome</keyword>
<organism evidence="2 3">
    <name type="scientific">Rhodospira trueperi</name>
    <dbReference type="NCBI Taxonomy" id="69960"/>
    <lineage>
        <taxon>Bacteria</taxon>
        <taxon>Pseudomonadati</taxon>
        <taxon>Pseudomonadota</taxon>
        <taxon>Alphaproteobacteria</taxon>
        <taxon>Rhodospirillales</taxon>
        <taxon>Rhodospirillaceae</taxon>
        <taxon>Rhodospira</taxon>
    </lineage>
</organism>
<gene>
    <name evidence="2" type="ORF">SAMN05421720_11922</name>
</gene>
<reference evidence="2 3" key="1">
    <citation type="submission" date="2016-10" db="EMBL/GenBank/DDBJ databases">
        <authorList>
            <person name="de Groot N.N."/>
        </authorList>
    </citation>
    <scope>NUCLEOTIDE SEQUENCE [LARGE SCALE GENOMIC DNA]</scope>
    <source>
        <strain evidence="2 3">ATCC 700224</strain>
    </source>
</reference>
<dbReference type="InterPro" id="IPR011989">
    <property type="entry name" value="ARM-like"/>
</dbReference>
<dbReference type="EMBL" id="FNAP01000019">
    <property type="protein sequence ID" value="SDE97456.1"/>
    <property type="molecule type" value="Genomic_DNA"/>
</dbReference>
<dbReference type="Gene3D" id="1.25.10.10">
    <property type="entry name" value="Leucine-rich Repeat Variant"/>
    <property type="match status" value="1"/>
</dbReference>
<sequence>MPLSRTDSGQAPGAEAPESIGTVDQAREHLGDSDSNARRRAARAFVDFGGDPAVLCRRLEDEDNLAVIELAMTALVDAATGSDGDSAARRDTVEALISLMRSKNASVRVQTVSALQQVPDETAAFVPALMSDPDPNVRILTANLLQDFAHPDTHAWLRALLRTDTHVNVCMAAVEALAETGTPDMVEDLDRLVDRFPDQPFVAAAVAQVRRLIEGRSEPDGS</sequence>
<evidence type="ECO:0000313" key="2">
    <source>
        <dbReference type="EMBL" id="SDE97456.1"/>
    </source>
</evidence>
<dbReference type="RefSeq" id="WP_092787936.1">
    <property type="nucleotide sequence ID" value="NZ_FNAP01000019.1"/>
</dbReference>
<dbReference type="AlphaFoldDB" id="A0A1G7HAP9"/>
<proteinExistence type="predicted"/>
<dbReference type="InterPro" id="IPR016024">
    <property type="entry name" value="ARM-type_fold"/>
</dbReference>
<dbReference type="OrthoDB" id="7359267at2"/>
<feature type="region of interest" description="Disordered" evidence="1">
    <location>
        <begin position="1"/>
        <end position="36"/>
    </location>
</feature>